<name>A0ABQ8FS74_9PEZI</name>
<feature type="region of interest" description="Disordered" evidence="1">
    <location>
        <begin position="1"/>
        <end position="141"/>
    </location>
</feature>
<proteinExistence type="predicted"/>
<feature type="compositionally biased region" description="Low complexity" evidence="1">
    <location>
        <begin position="93"/>
        <end position="109"/>
    </location>
</feature>
<evidence type="ECO:0000256" key="1">
    <source>
        <dbReference type="SAM" id="MobiDB-lite"/>
    </source>
</evidence>
<feature type="region of interest" description="Disordered" evidence="1">
    <location>
        <begin position="166"/>
        <end position="185"/>
    </location>
</feature>
<feature type="compositionally biased region" description="Polar residues" evidence="1">
    <location>
        <begin position="167"/>
        <end position="176"/>
    </location>
</feature>
<comment type="caution">
    <text evidence="2">The sequence shown here is derived from an EMBL/GenBank/DDBJ whole genome shotgun (WGS) entry which is preliminary data.</text>
</comment>
<evidence type="ECO:0000313" key="3">
    <source>
        <dbReference type="Proteomes" id="UP000774617"/>
    </source>
</evidence>
<evidence type="ECO:0000313" key="2">
    <source>
        <dbReference type="EMBL" id="KAH7020675.1"/>
    </source>
</evidence>
<sequence length="380" mass="40942">MSAFLESGKGKQRAESPTASQAGPSAAQHDEEVSPSSESTTEDDISEDERPQRSLSVEHVPPPYEYLFPSGRPRDNPENAGDDPQSDPPATVPTPVTTTPTSHGSTTKPALADASTGLEEASTAKEEGDLGAEPTSAASRKRKRVLFAGEMIGDALGEPLIDDTSQHQETVPQGRSENGFDRTGHDQAIRRARQKAREHMVKRFNTSVAPPDYEISDVVSGQVPPPYRGGKATVLLGVIHEVLFNDKDDHKQYVLQTSFGIVDRPFAANELELLHESMRPTDLDTLTAQTPVSCKAACYRNALAMGTVDPRCNCKAGCHNNRCPCRNSFAKCGRRCHKGAPCSNSGEPEEGQSSIQGAASGSRTRAGREVRPTKKRLGQE</sequence>
<organism evidence="2 3">
    <name type="scientific">Macrophomina phaseolina</name>
    <dbReference type="NCBI Taxonomy" id="35725"/>
    <lineage>
        <taxon>Eukaryota</taxon>
        <taxon>Fungi</taxon>
        <taxon>Dikarya</taxon>
        <taxon>Ascomycota</taxon>
        <taxon>Pezizomycotina</taxon>
        <taxon>Dothideomycetes</taxon>
        <taxon>Dothideomycetes incertae sedis</taxon>
        <taxon>Botryosphaeriales</taxon>
        <taxon>Botryosphaeriaceae</taxon>
        <taxon>Macrophomina</taxon>
    </lineage>
</organism>
<keyword evidence="3" id="KW-1185">Reference proteome</keyword>
<dbReference type="EMBL" id="JAGTJR010000066">
    <property type="protein sequence ID" value="KAH7020675.1"/>
    <property type="molecule type" value="Genomic_DNA"/>
</dbReference>
<reference evidence="2 3" key="1">
    <citation type="journal article" date="2021" name="Nat. Commun.">
        <title>Genetic determinants of endophytism in the Arabidopsis root mycobiome.</title>
        <authorList>
            <person name="Mesny F."/>
            <person name="Miyauchi S."/>
            <person name="Thiergart T."/>
            <person name="Pickel B."/>
            <person name="Atanasova L."/>
            <person name="Karlsson M."/>
            <person name="Huettel B."/>
            <person name="Barry K.W."/>
            <person name="Haridas S."/>
            <person name="Chen C."/>
            <person name="Bauer D."/>
            <person name="Andreopoulos W."/>
            <person name="Pangilinan J."/>
            <person name="LaButti K."/>
            <person name="Riley R."/>
            <person name="Lipzen A."/>
            <person name="Clum A."/>
            <person name="Drula E."/>
            <person name="Henrissat B."/>
            <person name="Kohler A."/>
            <person name="Grigoriev I.V."/>
            <person name="Martin F.M."/>
            <person name="Hacquard S."/>
        </authorList>
    </citation>
    <scope>NUCLEOTIDE SEQUENCE [LARGE SCALE GENOMIC DNA]</scope>
    <source>
        <strain evidence="2 3">MPI-SDFR-AT-0080</strain>
    </source>
</reference>
<feature type="compositionally biased region" description="Low complexity" evidence="1">
    <location>
        <begin position="351"/>
        <end position="362"/>
    </location>
</feature>
<feature type="region of interest" description="Disordered" evidence="1">
    <location>
        <begin position="340"/>
        <end position="380"/>
    </location>
</feature>
<feature type="compositionally biased region" description="Basic and acidic residues" evidence="1">
    <location>
        <begin position="366"/>
        <end position="380"/>
    </location>
</feature>
<dbReference type="Proteomes" id="UP000774617">
    <property type="component" value="Unassembled WGS sequence"/>
</dbReference>
<accession>A0ABQ8FS74</accession>
<protein>
    <submittedName>
        <fullName evidence="2">Uncharacterized protein</fullName>
    </submittedName>
</protein>
<gene>
    <name evidence="2" type="ORF">B0J12DRAFT_705429</name>
</gene>